<organism evidence="2 3">
    <name type="scientific">Toxocara canis</name>
    <name type="common">Canine roundworm</name>
    <dbReference type="NCBI Taxonomy" id="6265"/>
    <lineage>
        <taxon>Eukaryota</taxon>
        <taxon>Metazoa</taxon>
        <taxon>Ecdysozoa</taxon>
        <taxon>Nematoda</taxon>
        <taxon>Chromadorea</taxon>
        <taxon>Rhabditida</taxon>
        <taxon>Spirurina</taxon>
        <taxon>Ascaridomorpha</taxon>
        <taxon>Ascaridoidea</taxon>
        <taxon>Toxocaridae</taxon>
        <taxon>Toxocara</taxon>
    </lineage>
</organism>
<feature type="compositionally biased region" description="Basic and acidic residues" evidence="1">
    <location>
        <begin position="106"/>
        <end position="117"/>
    </location>
</feature>
<dbReference type="Proteomes" id="UP000031036">
    <property type="component" value="Unassembled WGS sequence"/>
</dbReference>
<reference evidence="2 3" key="1">
    <citation type="submission" date="2014-11" db="EMBL/GenBank/DDBJ databases">
        <title>Genetic blueprint of the zoonotic pathogen Toxocara canis.</title>
        <authorList>
            <person name="Zhu X.-Q."/>
            <person name="Korhonen P.K."/>
            <person name="Cai H."/>
            <person name="Young N.D."/>
            <person name="Nejsum P."/>
            <person name="von Samson-Himmelstjerna G."/>
            <person name="Boag P.R."/>
            <person name="Tan P."/>
            <person name="Li Q."/>
            <person name="Min J."/>
            <person name="Yang Y."/>
            <person name="Wang X."/>
            <person name="Fang X."/>
            <person name="Hall R.S."/>
            <person name="Hofmann A."/>
            <person name="Sternberg P.W."/>
            <person name="Jex A.R."/>
            <person name="Gasser R.B."/>
        </authorList>
    </citation>
    <scope>NUCLEOTIDE SEQUENCE [LARGE SCALE GENOMIC DNA]</scope>
    <source>
        <strain evidence="2">PN_DK_2014</strain>
    </source>
</reference>
<evidence type="ECO:0000313" key="3">
    <source>
        <dbReference type="Proteomes" id="UP000031036"/>
    </source>
</evidence>
<gene>
    <name evidence="2" type="ORF">Tcan_07681</name>
</gene>
<dbReference type="EMBL" id="JPKZ01001141">
    <property type="protein sequence ID" value="KHN83710.1"/>
    <property type="molecule type" value="Genomic_DNA"/>
</dbReference>
<feature type="region of interest" description="Disordered" evidence="1">
    <location>
        <begin position="106"/>
        <end position="137"/>
    </location>
</feature>
<feature type="region of interest" description="Disordered" evidence="1">
    <location>
        <begin position="41"/>
        <end position="71"/>
    </location>
</feature>
<comment type="caution">
    <text evidence="2">The sequence shown here is derived from an EMBL/GenBank/DDBJ whole genome shotgun (WGS) entry which is preliminary data.</text>
</comment>
<accession>A0A0B2VRS9</accession>
<evidence type="ECO:0000256" key="1">
    <source>
        <dbReference type="SAM" id="MobiDB-lite"/>
    </source>
</evidence>
<keyword evidence="3" id="KW-1185">Reference proteome</keyword>
<proteinExistence type="predicted"/>
<evidence type="ECO:0000313" key="2">
    <source>
        <dbReference type="EMBL" id="KHN83710.1"/>
    </source>
</evidence>
<protein>
    <submittedName>
        <fullName evidence="2">Uncharacterized protein</fullName>
    </submittedName>
</protein>
<name>A0A0B2VRS9_TOXCA</name>
<dbReference type="AlphaFoldDB" id="A0A0B2VRS9"/>
<sequence length="137" mass="14906">MCASTTETTSRYRLAIETCATTILETGPHAWQIFWTSRAGGDVQPSKAVKPELEPGHHKGQSQSRVPPEIGLNGIAGANISYAAADAEDGFFRKVQLKSSNKQWKAELEPLHPEGRNHSRVPMDTGSGATFFKSLEP</sequence>